<reference evidence="6" key="1">
    <citation type="submission" date="2018-02" db="EMBL/GenBank/DDBJ databases">
        <authorList>
            <person name="Vasarhelyi B.M."/>
            <person name="Deshmukh S."/>
            <person name="Balint B."/>
            <person name="Kukolya J."/>
        </authorList>
    </citation>
    <scope>NUCLEOTIDE SEQUENCE</scope>
    <source>
        <strain evidence="6">KB22</strain>
    </source>
</reference>
<dbReference type="Gene3D" id="3.40.50.10810">
    <property type="entry name" value="Tandem AAA-ATPase domain"/>
    <property type="match status" value="1"/>
</dbReference>
<dbReference type="PROSITE" id="PS51192">
    <property type="entry name" value="HELICASE_ATP_BIND_1"/>
    <property type="match status" value="1"/>
</dbReference>
<evidence type="ECO:0000259" key="5">
    <source>
        <dbReference type="PROSITE" id="PS51194"/>
    </source>
</evidence>
<dbReference type="InterPro" id="IPR014001">
    <property type="entry name" value="Helicase_ATP-bd"/>
</dbReference>
<keyword evidence="2" id="KW-0863">Zinc-finger</keyword>
<dbReference type="Gene3D" id="3.40.50.300">
    <property type="entry name" value="P-loop containing nucleotide triphosphate hydrolases"/>
    <property type="match status" value="1"/>
</dbReference>
<evidence type="ECO:0000259" key="4">
    <source>
        <dbReference type="PROSITE" id="PS51192"/>
    </source>
</evidence>
<dbReference type="GO" id="GO:0004386">
    <property type="term" value="F:helicase activity"/>
    <property type="evidence" value="ECO:0007669"/>
    <property type="project" value="UniProtKB-KW"/>
</dbReference>
<comment type="caution">
    <text evidence="6">The sequence shown here is derived from an EMBL/GenBank/DDBJ whole genome shotgun (WGS) entry which is preliminary data.</text>
</comment>
<dbReference type="AlphaFoldDB" id="A0A928UWW2"/>
<dbReference type="Proteomes" id="UP000616201">
    <property type="component" value="Unassembled WGS sequence"/>
</dbReference>
<dbReference type="Pfam" id="PF00271">
    <property type="entry name" value="Helicase_C"/>
    <property type="match status" value="1"/>
</dbReference>
<name>A0A928UWW2_9SPHI</name>
<keyword evidence="2" id="KW-0479">Metal-binding</keyword>
<feature type="domain" description="Helicase ATP-binding" evidence="4">
    <location>
        <begin position="671"/>
        <end position="830"/>
    </location>
</feature>
<evidence type="ECO:0000256" key="2">
    <source>
        <dbReference type="PROSITE-ProRule" id="PRU00325"/>
    </source>
</evidence>
<evidence type="ECO:0000259" key="3">
    <source>
        <dbReference type="PROSITE" id="PS50966"/>
    </source>
</evidence>
<dbReference type="InterPro" id="IPR027417">
    <property type="entry name" value="P-loop_NTPase"/>
</dbReference>
<dbReference type="InterPro" id="IPR049730">
    <property type="entry name" value="SNF2/RAD54-like_C"/>
</dbReference>
<gene>
    <name evidence="6" type="ORF">C4F49_00115</name>
</gene>
<dbReference type="InterPro" id="IPR000330">
    <property type="entry name" value="SNF2_N"/>
</dbReference>
<dbReference type="SMART" id="SM00487">
    <property type="entry name" value="DEXDc"/>
    <property type="match status" value="1"/>
</dbReference>
<accession>A0A928UWW2</accession>
<dbReference type="CDD" id="cd18793">
    <property type="entry name" value="SF2_C_SNF"/>
    <property type="match status" value="1"/>
</dbReference>
<dbReference type="EMBL" id="PRDK01000001">
    <property type="protein sequence ID" value="MBE8712084.1"/>
    <property type="molecule type" value="Genomic_DNA"/>
</dbReference>
<feature type="domain" description="SWIM-type" evidence="3">
    <location>
        <begin position="63"/>
        <end position="99"/>
    </location>
</feature>
<keyword evidence="1" id="KW-0378">Hydrolase</keyword>
<sequence length="1116" mass="129493">MQHFKNQLIFSNYSFSSLTLFEIQKNCADAFEPEREDANKIQAHAIELNSGLFINPASTIEFPAVALATIDRTIILECSCQSNKKRLCHHMALVLFAVIERPEYRIFFDERFRQSKLIQLAKEYGLEQEKDLDAYFSISYSLQGLLIEPKIKDLAKINFSELKQKLLPQHAFKIEESIPQQNYDQLILLFRKQKYQNPFVIELATSAISKNGKLKNTISLVESSKLIWKTAVAEELKFFAAVAKLETNQSEEMEASEMEALKVIVANPLGLKSYYHDRSISENLVASSLNPVSLRVAALTVELFVFKKEPFYEITGGVWLNDIYISFSYLNIQFACFILYQPALHLITDTDILRVIKFFKSNNQIFLIHSSKFEEFKQSILVNLESKLKINYAYIQPAVKKQLEEQQHDKENERIIYLTDRHPFIAITPVIKYGSIEIPVFSKKQIYDRDLNGNEFKVERNNQQEIQFTGLILQQHSYFAEQLEHQEYFYLHKDRFMENDWFLDAFETWRKNGITILGFNELKKNKLNANKAVISINVVSGIDWFNAELKVKYGKQQATLKQLHKSIRTKNKYVQLDDGTQGIIPEDWFKKFANYFEVGEIDGNELKFSKNNFSEIKKLFDKEILSQEIETELKQYEQAFAEGITIPSIDVPEEFQGALRDYQRQGLNWLNYLDDFNFGGCLADDMGLGKTIQILAFILSQRKKHSMNCNLVIVPTSLLFNWQAEVEKFAPSIRLFTHYGTNRIKSSKHLGDYELVLTTYGMLLSDIRFLKDFTFNYIFLDESQAIKNPNSERYTAARLLKSRNKIVMTGTPIENNTFDIYGQLSFACPGLLGSKQYFRAIYSIPIDKFSNSKRAKELQQRINPFILRRTKKQVAKELPEKTEIVIYCEMDQEQRLLYDSYEKELREYISAESDAEILKNSMHVLTGLTKLRQLCNSPLLLKDGNHLVNSSAKMDVLMEQIENKSSQHKILVFSQFVAMLDLIKTQLQQRQIPFEYLSGKTKDRQARVANFQENDETRVFLISLKAGGTGLNLTQADYVYLVDPWWNPAVENQAIDRSYRIGQEKNVMAVRLICQNTVEEKIMKMQQSKKELASDLIQTDQAFFSSLTKKELLNLL</sequence>
<keyword evidence="7" id="KW-1185">Reference proteome</keyword>
<dbReference type="RefSeq" id="WP_196934432.1">
    <property type="nucleotide sequence ID" value="NZ_MU158698.1"/>
</dbReference>
<evidence type="ECO:0000256" key="1">
    <source>
        <dbReference type="ARBA" id="ARBA00022801"/>
    </source>
</evidence>
<protein>
    <submittedName>
        <fullName evidence="6">DNA helicase</fullName>
    </submittedName>
</protein>
<dbReference type="InterPro" id="IPR001650">
    <property type="entry name" value="Helicase_C-like"/>
</dbReference>
<dbReference type="InterPro" id="IPR007527">
    <property type="entry name" value="Znf_SWIM"/>
</dbReference>
<keyword evidence="2" id="KW-0862">Zinc</keyword>
<evidence type="ECO:0000313" key="7">
    <source>
        <dbReference type="Proteomes" id="UP000616201"/>
    </source>
</evidence>
<dbReference type="GO" id="GO:0008270">
    <property type="term" value="F:zinc ion binding"/>
    <property type="evidence" value="ECO:0007669"/>
    <property type="project" value="UniProtKB-KW"/>
</dbReference>
<feature type="domain" description="Helicase C-terminal" evidence="5">
    <location>
        <begin position="953"/>
        <end position="1111"/>
    </location>
</feature>
<dbReference type="PROSITE" id="PS50966">
    <property type="entry name" value="ZF_SWIM"/>
    <property type="match status" value="1"/>
</dbReference>
<dbReference type="PANTHER" id="PTHR10799">
    <property type="entry name" value="SNF2/RAD54 HELICASE FAMILY"/>
    <property type="match status" value="1"/>
</dbReference>
<dbReference type="GO" id="GO:0016787">
    <property type="term" value="F:hydrolase activity"/>
    <property type="evidence" value="ECO:0007669"/>
    <property type="project" value="UniProtKB-KW"/>
</dbReference>
<dbReference type="InterPro" id="IPR038718">
    <property type="entry name" value="SNF2-like_sf"/>
</dbReference>
<dbReference type="PROSITE" id="PS51194">
    <property type="entry name" value="HELICASE_CTER"/>
    <property type="match status" value="1"/>
</dbReference>
<dbReference type="GO" id="GO:0005524">
    <property type="term" value="F:ATP binding"/>
    <property type="evidence" value="ECO:0007669"/>
    <property type="project" value="InterPro"/>
</dbReference>
<keyword evidence="6" id="KW-0067">ATP-binding</keyword>
<keyword evidence="6" id="KW-0547">Nucleotide-binding</keyword>
<dbReference type="Pfam" id="PF00176">
    <property type="entry name" value="SNF2-rel_dom"/>
    <property type="match status" value="1"/>
</dbReference>
<dbReference type="SMART" id="SM00490">
    <property type="entry name" value="HELICc"/>
    <property type="match status" value="1"/>
</dbReference>
<dbReference type="SUPFAM" id="SSF52540">
    <property type="entry name" value="P-loop containing nucleoside triphosphate hydrolases"/>
    <property type="match status" value="2"/>
</dbReference>
<proteinExistence type="predicted"/>
<keyword evidence="6" id="KW-0347">Helicase</keyword>
<organism evidence="6 7">
    <name type="scientific">Sphingobacterium hungaricum</name>
    <dbReference type="NCBI Taxonomy" id="2082723"/>
    <lineage>
        <taxon>Bacteria</taxon>
        <taxon>Pseudomonadati</taxon>
        <taxon>Bacteroidota</taxon>
        <taxon>Sphingobacteriia</taxon>
        <taxon>Sphingobacteriales</taxon>
        <taxon>Sphingobacteriaceae</taxon>
        <taxon>Sphingobacterium</taxon>
    </lineage>
</organism>
<evidence type="ECO:0000313" key="6">
    <source>
        <dbReference type="EMBL" id="MBE8712084.1"/>
    </source>
</evidence>